<evidence type="ECO:0008006" key="4">
    <source>
        <dbReference type="Google" id="ProtNLM"/>
    </source>
</evidence>
<proteinExistence type="predicted"/>
<accession>A0A5N6K2N9</accession>
<dbReference type="OrthoDB" id="3448747at2759"/>
<name>A0A5N6K2N9_MONLA</name>
<evidence type="ECO:0000313" key="2">
    <source>
        <dbReference type="EMBL" id="KAB8296395.1"/>
    </source>
</evidence>
<gene>
    <name evidence="2" type="ORF">EYC80_009143</name>
</gene>
<dbReference type="Proteomes" id="UP000326757">
    <property type="component" value="Unassembled WGS sequence"/>
</dbReference>
<keyword evidence="1" id="KW-0732">Signal</keyword>
<protein>
    <recommendedName>
        <fullName evidence="4">Extracellular membrane protein CFEM domain-containing protein</fullName>
    </recommendedName>
</protein>
<evidence type="ECO:0000256" key="1">
    <source>
        <dbReference type="SAM" id="SignalP"/>
    </source>
</evidence>
<feature type="signal peptide" evidence="1">
    <location>
        <begin position="1"/>
        <end position="18"/>
    </location>
</feature>
<organism evidence="2 3">
    <name type="scientific">Monilinia laxa</name>
    <name type="common">Brown rot fungus</name>
    <name type="synonym">Sclerotinia laxa</name>
    <dbReference type="NCBI Taxonomy" id="61186"/>
    <lineage>
        <taxon>Eukaryota</taxon>
        <taxon>Fungi</taxon>
        <taxon>Dikarya</taxon>
        <taxon>Ascomycota</taxon>
        <taxon>Pezizomycotina</taxon>
        <taxon>Leotiomycetes</taxon>
        <taxon>Helotiales</taxon>
        <taxon>Sclerotiniaceae</taxon>
        <taxon>Monilinia</taxon>
    </lineage>
</organism>
<reference evidence="2 3" key="1">
    <citation type="submission" date="2019-06" db="EMBL/GenBank/DDBJ databases">
        <title>Genome Sequence of the Brown Rot Fungal Pathogen Monilinia laxa.</title>
        <authorList>
            <person name="De Miccolis Angelini R.M."/>
            <person name="Landi L."/>
            <person name="Abate D."/>
            <person name="Pollastro S."/>
            <person name="Romanazzi G."/>
            <person name="Faretra F."/>
        </authorList>
    </citation>
    <scope>NUCLEOTIDE SEQUENCE [LARGE SCALE GENOMIC DNA]</scope>
    <source>
        <strain evidence="2 3">Mlax316</strain>
    </source>
</reference>
<keyword evidence="3" id="KW-1185">Reference proteome</keyword>
<feature type="chain" id="PRO_5024840798" description="Extracellular membrane protein CFEM domain-containing protein" evidence="1">
    <location>
        <begin position="19"/>
        <end position="125"/>
    </location>
</feature>
<sequence length="125" mass="13911">MQFSTILTVLAGLTLVAARPAIPAALQTRVEECSCADAQGAYAVCLLETCGHGCNDNNIAPCVASVKAEFMIDCGRTAIWDRMIFMIYDKMIVWAEMVLLEFTWKIRWCPIDKILASKKKIFKTS</sequence>
<evidence type="ECO:0000313" key="3">
    <source>
        <dbReference type="Proteomes" id="UP000326757"/>
    </source>
</evidence>
<comment type="caution">
    <text evidence="2">The sequence shown here is derived from an EMBL/GenBank/DDBJ whole genome shotgun (WGS) entry which is preliminary data.</text>
</comment>
<dbReference type="AlphaFoldDB" id="A0A5N6K2N9"/>
<dbReference type="EMBL" id="VIGI01000009">
    <property type="protein sequence ID" value="KAB8296395.1"/>
    <property type="molecule type" value="Genomic_DNA"/>
</dbReference>